<keyword evidence="2" id="KW-1185">Reference proteome</keyword>
<dbReference type="EMBL" id="LN614827">
    <property type="protein sequence ID" value="CEG58864.1"/>
    <property type="molecule type" value="Genomic_DNA"/>
</dbReference>
<accession>A0A098G8P4</accession>
<protein>
    <submittedName>
        <fullName evidence="1">Uncharacterized protein</fullName>
    </submittedName>
</protein>
<name>A0A098G8P4_9GAMM</name>
<sequence>MKNSNIFSPLFKKIDKVILGIDDVNEIENNTEHSDYYHYVEYKDEEEFDVERSIN</sequence>
<proteinExistence type="predicted"/>
<dbReference type="HOGENOM" id="CLU_3137200_0_0_6"/>
<dbReference type="KEGG" id="lfa:LFA_3532"/>
<gene>
    <name evidence="1" type="ORF">LFA_3532</name>
</gene>
<organism evidence="1 2">
    <name type="scientific">Legionella fallonii LLAP-10</name>
    <dbReference type="NCBI Taxonomy" id="1212491"/>
    <lineage>
        <taxon>Bacteria</taxon>
        <taxon>Pseudomonadati</taxon>
        <taxon>Pseudomonadota</taxon>
        <taxon>Gammaproteobacteria</taxon>
        <taxon>Legionellales</taxon>
        <taxon>Legionellaceae</taxon>
        <taxon>Legionella</taxon>
    </lineage>
</organism>
<dbReference type="Proteomes" id="UP000032430">
    <property type="component" value="Chromosome I"/>
</dbReference>
<evidence type="ECO:0000313" key="1">
    <source>
        <dbReference type="EMBL" id="CEG58864.1"/>
    </source>
</evidence>
<dbReference type="STRING" id="1212491.LFA_3532"/>
<reference evidence="2" key="1">
    <citation type="submission" date="2014-09" db="EMBL/GenBank/DDBJ databases">
        <authorList>
            <person name="Gomez-Valero L."/>
        </authorList>
    </citation>
    <scope>NUCLEOTIDE SEQUENCE [LARGE SCALE GENOMIC DNA]</scope>
    <source>
        <strain evidence="2">ATCC700992</strain>
    </source>
</reference>
<dbReference type="RefSeq" id="WP_172653482.1">
    <property type="nucleotide sequence ID" value="NZ_LN614827.1"/>
</dbReference>
<evidence type="ECO:0000313" key="2">
    <source>
        <dbReference type="Proteomes" id="UP000032430"/>
    </source>
</evidence>
<dbReference type="AlphaFoldDB" id="A0A098G8P4"/>